<dbReference type="GO" id="GO:0005886">
    <property type="term" value="C:plasma membrane"/>
    <property type="evidence" value="ECO:0007669"/>
    <property type="project" value="TreeGrafter"/>
</dbReference>
<reference evidence="7 8" key="1">
    <citation type="submission" date="2017-05" db="EMBL/GenBank/DDBJ databases">
        <title>Genomic insights into alkan degradation activity of Oleiphilus messinensis.</title>
        <authorList>
            <person name="Kozyavkin S.A."/>
            <person name="Slesarev A.I."/>
            <person name="Golyshin P.N."/>
            <person name="Korzhenkov A."/>
            <person name="Golyshina O.N."/>
            <person name="Toshchakov S.V."/>
        </authorList>
    </citation>
    <scope>NUCLEOTIDE SEQUENCE [LARGE SCALE GENOMIC DNA]</scope>
    <source>
        <strain evidence="7 8">ME102</strain>
    </source>
</reference>
<dbReference type="InterPro" id="IPR050469">
    <property type="entry name" value="Diguanylate_Cyclase"/>
</dbReference>
<comment type="cofactor">
    <cofactor evidence="1">
        <name>Mg(2+)</name>
        <dbReference type="ChEBI" id="CHEBI:18420"/>
    </cofactor>
</comment>
<dbReference type="EMBL" id="CP021425">
    <property type="protein sequence ID" value="ARU55424.1"/>
    <property type="molecule type" value="Genomic_DNA"/>
</dbReference>
<dbReference type="PROSITE" id="PS50110">
    <property type="entry name" value="RESPONSE_REGULATORY"/>
    <property type="match status" value="1"/>
</dbReference>
<dbReference type="NCBIfam" id="TIGR00254">
    <property type="entry name" value="GGDEF"/>
    <property type="match status" value="1"/>
</dbReference>
<dbReference type="GO" id="GO:0052621">
    <property type="term" value="F:diguanylate cyclase activity"/>
    <property type="evidence" value="ECO:0007669"/>
    <property type="project" value="UniProtKB-EC"/>
</dbReference>
<keyword evidence="4" id="KW-0597">Phosphoprotein</keyword>
<dbReference type="FunFam" id="3.30.70.270:FF:000001">
    <property type="entry name" value="Diguanylate cyclase domain protein"/>
    <property type="match status" value="1"/>
</dbReference>
<dbReference type="InterPro" id="IPR043128">
    <property type="entry name" value="Rev_trsase/Diguanyl_cyclase"/>
</dbReference>
<dbReference type="PANTHER" id="PTHR45138">
    <property type="entry name" value="REGULATORY COMPONENTS OF SENSORY TRANSDUCTION SYSTEM"/>
    <property type="match status" value="1"/>
</dbReference>
<dbReference type="GO" id="GO:0043709">
    <property type="term" value="P:cell adhesion involved in single-species biofilm formation"/>
    <property type="evidence" value="ECO:0007669"/>
    <property type="project" value="TreeGrafter"/>
</dbReference>
<accession>A0A1Y0I7K9</accession>
<gene>
    <name evidence="7" type="ORF">OLMES_1346</name>
</gene>
<sequence length="303" mass="33822">MNIAKATKQKVLIADDERSNRKVLADILQADYTVILAKNGQQVMERAIQHRPDLILLDIIMPEQNGYEIICDLKAHAVTSSIPVIFISALDSVDDEEKGLLLGASDYITKPFRHTLVKARIDNHMQMVCQRKLLEDLVNLDGLTNIANRRCFEEALLTEWQRAQRSGLPISLAMIDVDHFKQYNDNYGHGGGDSVLRIVAKTLRNNLNRPSDNVARYGGEEFVVLLPDTDQTGAAQLLNELRAKIEKLVIPHAFSPTSQYITVSAGGATLIAERESDAFSLVELADNSLYKAKNQGRNQVIWS</sequence>
<protein>
    <recommendedName>
        <fullName evidence="2">diguanylate cyclase</fullName>
        <ecNumber evidence="2">2.7.7.65</ecNumber>
    </recommendedName>
</protein>
<dbReference type="Proteomes" id="UP000196027">
    <property type="component" value="Chromosome"/>
</dbReference>
<evidence type="ECO:0000259" key="5">
    <source>
        <dbReference type="PROSITE" id="PS50110"/>
    </source>
</evidence>
<dbReference type="GO" id="GO:0000160">
    <property type="term" value="P:phosphorelay signal transduction system"/>
    <property type="evidence" value="ECO:0007669"/>
    <property type="project" value="InterPro"/>
</dbReference>
<organism evidence="7 8">
    <name type="scientific">Oleiphilus messinensis</name>
    <dbReference type="NCBI Taxonomy" id="141451"/>
    <lineage>
        <taxon>Bacteria</taxon>
        <taxon>Pseudomonadati</taxon>
        <taxon>Pseudomonadota</taxon>
        <taxon>Gammaproteobacteria</taxon>
        <taxon>Oceanospirillales</taxon>
        <taxon>Oleiphilaceae</taxon>
        <taxon>Oleiphilus</taxon>
    </lineage>
</organism>
<dbReference type="SUPFAM" id="SSF52172">
    <property type="entry name" value="CheY-like"/>
    <property type="match status" value="1"/>
</dbReference>
<dbReference type="OrthoDB" id="9812260at2"/>
<dbReference type="AlphaFoldDB" id="A0A1Y0I7K9"/>
<dbReference type="PANTHER" id="PTHR45138:SF9">
    <property type="entry name" value="DIGUANYLATE CYCLASE DGCM-RELATED"/>
    <property type="match status" value="1"/>
</dbReference>
<dbReference type="Pfam" id="PF00072">
    <property type="entry name" value="Response_reg"/>
    <property type="match status" value="1"/>
</dbReference>
<feature type="domain" description="GGDEF" evidence="6">
    <location>
        <begin position="168"/>
        <end position="303"/>
    </location>
</feature>
<dbReference type="SMART" id="SM00267">
    <property type="entry name" value="GGDEF"/>
    <property type="match status" value="1"/>
</dbReference>
<evidence type="ECO:0000256" key="1">
    <source>
        <dbReference type="ARBA" id="ARBA00001946"/>
    </source>
</evidence>
<dbReference type="Gene3D" id="3.30.70.270">
    <property type="match status" value="1"/>
</dbReference>
<dbReference type="SUPFAM" id="SSF55073">
    <property type="entry name" value="Nucleotide cyclase"/>
    <property type="match status" value="1"/>
</dbReference>
<proteinExistence type="predicted"/>
<dbReference type="InterPro" id="IPR011006">
    <property type="entry name" value="CheY-like_superfamily"/>
</dbReference>
<dbReference type="CDD" id="cd01949">
    <property type="entry name" value="GGDEF"/>
    <property type="match status" value="1"/>
</dbReference>
<feature type="modified residue" description="4-aspartylphosphate" evidence="4">
    <location>
        <position position="58"/>
    </location>
</feature>
<comment type="catalytic activity">
    <reaction evidence="3">
        <text>2 GTP = 3',3'-c-di-GMP + 2 diphosphate</text>
        <dbReference type="Rhea" id="RHEA:24898"/>
        <dbReference type="ChEBI" id="CHEBI:33019"/>
        <dbReference type="ChEBI" id="CHEBI:37565"/>
        <dbReference type="ChEBI" id="CHEBI:58805"/>
        <dbReference type="EC" id="2.7.7.65"/>
    </reaction>
</comment>
<evidence type="ECO:0000256" key="4">
    <source>
        <dbReference type="PROSITE-ProRule" id="PRU00169"/>
    </source>
</evidence>
<dbReference type="SMART" id="SM00448">
    <property type="entry name" value="REC"/>
    <property type="match status" value="1"/>
</dbReference>
<dbReference type="InterPro" id="IPR029787">
    <property type="entry name" value="Nucleotide_cyclase"/>
</dbReference>
<dbReference type="EC" id="2.7.7.65" evidence="2"/>
<dbReference type="InterPro" id="IPR001789">
    <property type="entry name" value="Sig_transdc_resp-reg_receiver"/>
</dbReference>
<keyword evidence="8" id="KW-1185">Reference proteome</keyword>
<evidence type="ECO:0000256" key="2">
    <source>
        <dbReference type="ARBA" id="ARBA00012528"/>
    </source>
</evidence>
<evidence type="ECO:0000313" key="7">
    <source>
        <dbReference type="EMBL" id="ARU55424.1"/>
    </source>
</evidence>
<feature type="domain" description="Response regulatory" evidence="5">
    <location>
        <begin position="10"/>
        <end position="125"/>
    </location>
</feature>
<evidence type="ECO:0000259" key="6">
    <source>
        <dbReference type="PROSITE" id="PS50887"/>
    </source>
</evidence>
<dbReference type="PROSITE" id="PS50887">
    <property type="entry name" value="GGDEF"/>
    <property type="match status" value="1"/>
</dbReference>
<dbReference type="InterPro" id="IPR000160">
    <property type="entry name" value="GGDEF_dom"/>
</dbReference>
<name>A0A1Y0I7K9_9GAMM</name>
<dbReference type="Pfam" id="PF00990">
    <property type="entry name" value="GGDEF"/>
    <property type="match status" value="1"/>
</dbReference>
<evidence type="ECO:0000256" key="3">
    <source>
        <dbReference type="ARBA" id="ARBA00034247"/>
    </source>
</evidence>
<dbReference type="GO" id="GO:1902201">
    <property type="term" value="P:negative regulation of bacterial-type flagellum-dependent cell motility"/>
    <property type="evidence" value="ECO:0007669"/>
    <property type="project" value="TreeGrafter"/>
</dbReference>
<evidence type="ECO:0000313" key="8">
    <source>
        <dbReference type="Proteomes" id="UP000196027"/>
    </source>
</evidence>
<dbReference type="Gene3D" id="3.40.50.2300">
    <property type="match status" value="1"/>
</dbReference>
<dbReference type="KEGG" id="ome:OLMES_1346"/>